<protein>
    <recommendedName>
        <fullName evidence="3">Toprim domain-containing protein</fullName>
    </recommendedName>
</protein>
<name>A0ABV8YCV8_9DEIO</name>
<proteinExistence type="predicted"/>
<dbReference type="RefSeq" id="WP_380130095.1">
    <property type="nucleotide sequence ID" value="NZ_JBHSEG010000014.1"/>
</dbReference>
<organism evidence="1 2">
    <name type="scientific">Deinococcus sonorensis</name>
    <dbReference type="NCBI Taxonomy" id="309891"/>
    <lineage>
        <taxon>Bacteria</taxon>
        <taxon>Thermotogati</taxon>
        <taxon>Deinococcota</taxon>
        <taxon>Deinococci</taxon>
        <taxon>Deinococcales</taxon>
        <taxon>Deinococcaceae</taxon>
        <taxon>Deinococcus</taxon>
    </lineage>
</organism>
<dbReference type="EMBL" id="JBHSEG010000014">
    <property type="protein sequence ID" value="MFC4456084.1"/>
    <property type="molecule type" value="Genomic_DNA"/>
</dbReference>
<gene>
    <name evidence="1" type="ORF">ACFO0P_20095</name>
</gene>
<accession>A0ABV8YCV8</accession>
<dbReference type="Proteomes" id="UP001595939">
    <property type="component" value="Unassembled WGS sequence"/>
</dbReference>
<keyword evidence="2" id="KW-1185">Reference proteome</keyword>
<evidence type="ECO:0008006" key="3">
    <source>
        <dbReference type="Google" id="ProtNLM"/>
    </source>
</evidence>
<sequence length="263" mass="27368">MAPLMEGSRAALDLQARGLLGWHGLQAGTLRQDFRSRAGKLLAHAGALCLVLTGPDGIPWGLKVRNLGTPSDLQTAGLDRYVYRLAAHGAPAWCSPEYGHGNALLIVEGELNGAAASRALLASGLALDVQGLAGAGGVPHLKGMAGRVVYLYADPDPAGLSCIERVGQLAQAAGAAEVRVLTSLEAGDFCDLLGRRGAAASGYCLRDLLNRSELWQSCNTGKTGLPQIKAAPSEEKTELWQCGTTSQGWTATDGGWGINRGGW</sequence>
<comment type="caution">
    <text evidence="1">The sequence shown here is derived from an EMBL/GenBank/DDBJ whole genome shotgun (WGS) entry which is preliminary data.</text>
</comment>
<evidence type="ECO:0000313" key="1">
    <source>
        <dbReference type="EMBL" id="MFC4456084.1"/>
    </source>
</evidence>
<evidence type="ECO:0000313" key="2">
    <source>
        <dbReference type="Proteomes" id="UP001595939"/>
    </source>
</evidence>
<reference evidence="2" key="1">
    <citation type="journal article" date="2019" name="Int. J. Syst. Evol. Microbiol.">
        <title>The Global Catalogue of Microorganisms (GCM) 10K type strain sequencing project: providing services to taxonomists for standard genome sequencing and annotation.</title>
        <authorList>
            <consortium name="The Broad Institute Genomics Platform"/>
            <consortium name="The Broad Institute Genome Sequencing Center for Infectious Disease"/>
            <person name="Wu L."/>
            <person name="Ma J."/>
        </authorList>
    </citation>
    <scope>NUCLEOTIDE SEQUENCE [LARGE SCALE GENOMIC DNA]</scope>
    <source>
        <strain evidence="2">CCUG 39970</strain>
    </source>
</reference>